<feature type="region of interest" description="Disordered" evidence="8">
    <location>
        <begin position="1227"/>
        <end position="1250"/>
    </location>
</feature>
<reference evidence="10" key="1">
    <citation type="submission" date="2021-01" db="EMBL/GenBank/DDBJ databases">
        <authorList>
            <person name="Corre E."/>
            <person name="Pelletier E."/>
            <person name="Niang G."/>
            <person name="Scheremetjew M."/>
            <person name="Finn R."/>
            <person name="Kale V."/>
            <person name="Holt S."/>
            <person name="Cochrane G."/>
            <person name="Meng A."/>
            <person name="Brown T."/>
            <person name="Cohen L."/>
        </authorList>
    </citation>
    <scope>NUCLEOTIDE SEQUENCE</scope>
    <source>
        <strain evidence="10">CCMP3105</strain>
    </source>
</reference>
<dbReference type="PRINTS" id="PR00193">
    <property type="entry name" value="MYOSINHEAVY"/>
</dbReference>
<dbReference type="Gene3D" id="1.10.10.820">
    <property type="match status" value="1"/>
</dbReference>
<feature type="binding site" evidence="6">
    <location>
        <begin position="167"/>
        <end position="174"/>
    </location>
    <ligand>
        <name>ATP</name>
        <dbReference type="ChEBI" id="CHEBI:30616"/>
    </ligand>
</feature>
<evidence type="ECO:0000256" key="2">
    <source>
        <dbReference type="ARBA" id="ARBA00022840"/>
    </source>
</evidence>
<proteinExistence type="inferred from homology"/>
<dbReference type="Gene3D" id="1.20.58.530">
    <property type="match status" value="1"/>
</dbReference>
<dbReference type="PANTHER" id="PTHR13140:SF706">
    <property type="entry name" value="DILUTE CLASS UNCONVENTIONAL MYOSIN, ISOFORM C"/>
    <property type="match status" value="1"/>
</dbReference>
<dbReference type="PROSITE" id="PS50096">
    <property type="entry name" value="IQ"/>
    <property type="match status" value="3"/>
</dbReference>
<evidence type="ECO:0000256" key="7">
    <source>
        <dbReference type="SAM" id="Coils"/>
    </source>
</evidence>
<dbReference type="Gene3D" id="1.20.5.4820">
    <property type="match status" value="1"/>
</dbReference>
<dbReference type="GO" id="GO:0051015">
    <property type="term" value="F:actin filament binding"/>
    <property type="evidence" value="ECO:0007669"/>
    <property type="project" value="TreeGrafter"/>
</dbReference>
<organism evidence="10">
    <name type="scientific">Alexandrium monilatum</name>
    <dbReference type="NCBI Taxonomy" id="311494"/>
    <lineage>
        <taxon>Eukaryota</taxon>
        <taxon>Sar</taxon>
        <taxon>Alveolata</taxon>
        <taxon>Dinophyceae</taxon>
        <taxon>Gonyaulacales</taxon>
        <taxon>Pyrocystaceae</taxon>
        <taxon>Alexandrium</taxon>
    </lineage>
</organism>
<keyword evidence="4 6" id="KW-0505">Motor protein</keyword>
<keyword evidence="5 6" id="KW-0009">Actin-binding</keyword>
<feature type="domain" description="Myosin motor" evidence="9">
    <location>
        <begin position="65"/>
        <end position="795"/>
    </location>
</feature>
<keyword evidence="3 6" id="KW-0518">Myosin</keyword>
<dbReference type="Gene3D" id="1.20.5.190">
    <property type="match status" value="1"/>
</dbReference>
<keyword evidence="7" id="KW-0175">Coiled coil</keyword>
<dbReference type="GO" id="GO:0005737">
    <property type="term" value="C:cytoplasm"/>
    <property type="evidence" value="ECO:0007669"/>
    <property type="project" value="TreeGrafter"/>
</dbReference>
<accession>A0A7S4RTN0</accession>
<name>A0A7S4RTN0_9DINO</name>
<feature type="coiled-coil region" evidence="7">
    <location>
        <begin position="1574"/>
        <end position="1601"/>
    </location>
</feature>
<gene>
    <name evidence="10" type="ORF">AMON00008_LOCUS40339</name>
</gene>
<dbReference type="EMBL" id="HBNR01057334">
    <property type="protein sequence ID" value="CAE4624708.1"/>
    <property type="molecule type" value="Transcribed_RNA"/>
</dbReference>
<sequence length="1769" mass="201382">MEVLGAGSGQSTGKVWIENHPTEGWVPGTVDSIGANGNYIVVDEGGEQFEVPQDKARQVDPACLKGVEDLLSLGDFNEGALLHNVRVRYFKDEIYTGIGGPILISVNPFANLPGLYSEQKQKFYRDRSAAVGSGQSLELPPHLFSVGAASYTAMLGDGKNQSIIISGESGAGKTEATKRILTYFANLQKNSAPQSARGQMSIEDQVLRSNPILEAFGNAKTLRNDNSSRFGKYIDIEFDSSGKLQSARISNYLLEKSRIVKQQPDERGYHAFYFLCAGAATLDNTLYLQDATEHVYTCGTTTINGVDDMSMFQEMVECMHSLGFSPEEKTSVFEITAAVLHMGDMEFQEHANSADGCKICDVEKANQICSMLHVDIKDFTKVFQFKTLEDPFTKKIIDMPQDLAGSSNTRHAMAKATYSRLFDWLVWRINQSTMAKDGGRRTEYRRIGILDIYGFEVFDWNSFEQLCINFANEKLQQHFNSHMFTLEQQLYTEEGITWSHIQWQDNREIIDNLEKKPLGLFCIVDSECLMPNANDNTALSKIYSSFKTSRIVYKPSRFACTNFAVAHYAGEVIYDIVSFLEKNTDKLHADIINLLKSSQMPLLKSLFSDPRFNPDMAAGAAGGAGRGGAAPKRGAVAGRGNAAGGERAKQNVTVSMMFRQQLDQLVEDLNKTNPRYIRCIKPNAIKSPHEFDSVDVQRQLRCAGMLESIRIRRAGYSVRRPFKEFYNRFRVLCPGISTGGRVDPDYKDLSKRILTELEAKFQREKRPLEPKSWQAGRSKLFMKEDLQTRLEECIHIAIRVYIVCVQKRWRGYVQKKRYRAIKKAGAIVQTALRTLRAVVEFRAEMQRRNACIALQAGLRTVALRRKFEQRRAGARKIQRAFRGWSCRRRIGKLKGKMAAERIQKLREEEERRSALEEAKRAAAEKEKALEDMQRQLALERERAQEEAQRQFEESQRQKVQAEKEQVRAKQEQERQQEMLQIELARQEMLELKKENARLLGELECRPAGGASSEEVEHLRQELQSVRHEKVKLEVDMVAMKSAAEYEALVAEVSQLREDNSGLQRAKLDAEVQLEQRSAQLDLAQAQVNRAEQATSELSALRASNDDLQVQFQRVQAQKSALEQRVKADEATQAELRDLRLEKMRLEGDLETSRMREQAIGEKLKGAEKAGLDAGQQRQKMATMESELEASRKHVERLTEQIKQMTKEGSASRTESLDQLRSELLSRLESKPAVPSARPSIIPPGGDGGTLGEIDERKTLLSQRAMFEQLKQQFNDARNPSAIDMEDISVEPASGWEAELEEELRQVKRENIDLNIRITSLQDELKDKGSEASHLLKSSSLVQAELADLRFNVEKESQDARRHAVEAAQLREKLQDTEGELSSVRRRLVAAEEHQVRVEEDFKAVKARAMRLEEERESFERRARELQVQASDAIARERDAAVQLEQQRQLAEEQRRAAEISERARIEKESSSSWLESENERLKVELNDANNERLKIRQVVDELLQAEQASSSAELQKEVNKWKTRAAYYEREYQQSKQLNNEMTKVMSQMTQAVSERSDETTDVTKQNKLLMRQLDVKAQELRSAKLERDEVQKQLDGLQSQGSYFQEKYREACEEMRTLRQEHSVSTATSSKLKLRVETLQREADEMKAQLSKVSRDMQAGANDSAKIDQYEQHVRELQLKLRAQDEELDRSQAFAAKSQAVNDCLNTLLVLESEQTSLYEMACPITDKALMSQFESKKSKAQNVISRLNEIMSEEERPSIAFLHRNYR</sequence>
<dbReference type="CDD" id="cd00124">
    <property type="entry name" value="MYSc"/>
    <property type="match status" value="1"/>
</dbReference>
<feature type="coiled-coil region" evidence="7">
    <location>
        <begin position="898"/>
        <end position="1155"/>
    </location>
</feature>
<comment type="similarity">
    <text evidence="6">Belongs to the TRAFAC class myosin-kinesin ATPase superfamily. Myosin family.</text>
</comment>
<evidence type="ECO:0000259" key="9">
    <source>
        <dbReference type="PROSITE" id="PS51456"/>
    </source>
</evidence>
<feature type="coiled-coil region" evidence="7">
    <location>
        <begin position="1630"/>
        <end position="1688"/>
    </location>
</feature>
<evidence type="ECO:0000256" key="3">
    <source>
        <dbReference type="ARBA" id="ARBA00023123"/>
    </source>
</evidence>
<feature type="region of interest" description="Actin-binding" evidence="6">
    <location>
        <begin position="662"/>
        <end position="684"/>
    </location>
</feature>
<dbReference type="InterPro" id="IPR036961">
    <property type="entry name" value="Kinesin_motor_dom_sf"/>
</dbReference>
<dbReference type="GO" id="GO:0007015">
    <property type="term" value="P:actin filament organization"/>
    <property type="evidence" value="ECO:0007669"/>
    <property type="project" value="TreeGrafter"/>
</dbReference>
<dbReference type="Gene3D" id="3.40.850.10">
    <property type="entry name" value="Kinesin motor domain"/>
    <property type="match status" value="1"/>
</dbReference>
<dbReference type="PANTHER" id="PTHR13140">
    <property type="entry name" value="MYOSIN"/>
    <property type="match status" value="1"/>
</dbReference>
<dbReference type="SMART" id="SM00242">
    <property type="entry name" value="MYSc"/>
    <property type="match status" value="1"/>
</dbReference>
<dbReference type="PROSITE" id="PS51456">
    <property type="entry name" value="MYOSIN_MOTOR"/>
    <property type="match status" value="1"/>
</dbReference>
<dbReference type="SMART" id="SM00015">
    <property type="entry name" value="IQ"/>
    <property type="match status" value="3"/>
</dbReference>
<feature type="coiled-coil region" evidence="7">
    <location>
        <begin position="1352"/>
        <end position="1531"/>
    </location>
</feature>
<evidence type="ECO:0000256" key="6">
    <source>
        <dbReference type="PROSITE-ProRule" id="PRU00782"/>
    </source>
</evidence>
<feature type="compositionally biased region" description="Low complexity" evidence="8">
    <location>
        <begin position="629"/>
        <end position="640"/>
    </location>
</feature>
<keyword evidence="1 6" id="KW-0547">Nucleotide-binding</keyword>
<feature type="coiled-coil region" evidence="7">
    <location>
        <begin position="1296"/>
        <end position="1323"/>
    </location>
</feature>
<dbReference type="InterPro" id="IPR000048">
    <property type="entry name" value="IQ_motif_EF-hand-BS"/>
</dbReference>
<dbReference type="Pfam" id="PF00063">
    <property type="entry name" value="Myosin_head"/>
    <property type="match status" value="1"/>
</dbReference>
<protein>
    <recommendedName>
        <fullName evidence="9">Myosin motor domain-containing protein</fullName>
    </recommendedName>
</protein>
<evidence type="ECO:0000256" key="4">
    <source>
        <dbReference type="ARBA" id="ARBA00023175"/>
    </source>
</evidence>
<dbReference type="GO" id="GO:0016459">
    <property type="term" value="C:myosin complex"/>
    <property type="evidence" value="ECO:0007669"/>
    <property type="project" value="UniProtKB-KW"/>
</dbReference>
<dbReference type="SUPFAM" id="SSF52540">
    <property type="entry name" value="P-loop containing nucleoside triphosphate hydrolases"/>
    <property type="match status" value="1"/>
</dbReference>
<dbReference type="InterPro" id="IPR001609">
    <property type="entry name" value="Myosin_head_motor_dom-like"/>
</dbReference>
<dbReference type="GO" id="GO:0016020">
    <property type="term" value="C:membrane"/>
    <property type="evidence" value="ECO:0007669"/>
    <property type="project" value="TreeGrafter"/>
</dbReference>
<feature type="region of interest" description="Disordered" evidence="8">
    <location>
        <begin position="618"/>
        <end position="648"/>
    </location>
</feature>
<keyword evidence="2 6" id="KW-0067">ATP-binding</keyword>
<evidence type="ECO:0000256" key="1">
    <source>
        <dbReference type="ARBA" id="ARBA00022741"/>
    </source>
</evidence>
<evidence type="ECO:0000256" key="5">
    <source>
        <dbReference type="ARBA" id="ARBA00023203"/>
    </source>
</evidence>
<dbReference type="InterPro" id="IPR027417">
    <property type="entry name" value="P-loop_NTPase"/>
</dbReference>
<dbReference type="GO" id="GO:0000146">
    <property type="term" value="F:microfilament motor activity"/>
    <property type="evidence" value="ECO:0007669"/>
    <property type="project" value="TreeGrafter"/>
</dbReference>
<evidence type="ECO:0000313" key="10">
    <source>
        <dbReference type="EMBL" id="CAE4624708.1"/>
    </source>
</evidence>
<evidence type="ECO:0000256" key="8">
    <source>
        <dbReference type="SAM" id="MobiDB-lite"/>
    </source>
</evidence>
<feature type="coiled-coil region" evidence="7">
    <location>
        <begin position="1180"/>
        <end position="1207"/>
    </location>
</feature>
<dbReference type="Gene3D" id="1.20.120.720">
    <property type="entry name" value="Myosin VI head, motor domain, U50 subdomain"/>
    <property type="match status" value="1"/>
</dbReference>
<dbReference type="GO" id="GO:0005524">
    <property type="term" value="F:ATP binding"/>
    <property type="evidence" value="ECO:0007669"/>
    <property type="project" value="UniProtKB-UniRule"/>
</dbReference>